<dbReference type="Gene3D" id="2.160.10.10">
    <property type="entry name" value="Hexapeptide repeat proteins"/>
    <property type="match status" value="1"/>
</dbReference>
<dbReference type="AlphaFoldDB" id="A0A512PFQ1"/>
<feature type="region of interest" description="Disordered" evidence="5">
    <location>
        <begin position="597"/>
        <end position="671"/>
    </location>
</feature>
<reference evidence="7 8" key="1">
    <citation type="submission" date="2019-07" db="EMBL/GenBank/DDBJ databases">
        <title>Whole genome shotgun sequence of Cellulomonas soli NBRC 109434.</title>
        <authorList>
            <person name="Hosoyama A."/>
            <person name="Uohara A."/>
            <person name="Ohji S."/>
            <person name="Ichikawa N."/>
        </authorList>
    </citation>
    <scope>NUCLEOTIDE SEQUENCE [LARGE SCALE GENOMIC DNA]</scope>
    <source>
        <strain evidence="7 8">NBRC 109434</strain>
    </source>
</reference>
<keyword evidence="1" id="KW-0378">Hydrolase</keyword>
<dbReference type="OrthoDB" id="9802005at2"/>
<sequence length="771" mass="78355">MRRVGRGTIALGLALPFALGVGVGAAVFHAGAGAKDVAVPDGWAAVWPSAHTLEGEDVVLAWGDLAGADPTSAPEDVRFDPAVALERLEDLYALDVDELVVAREDGPAGEHKVVVVVDDTWSQAAGATDTAGPESTTPSGGTLASVLADAGEDGSAAAPRPLASVTGGVGLLEVDSAHLGGDAWELARGFAEVVQHFALLERPDPGPLPEGSQTFWDASAGYLASLAVPGHADDLADLVRSPELAWSSARLGTGGRLLLEYLAERDGPQVIGEVWRGAHADELPLDAYRRLTGLSSEALHRRITEYAMRTVTWDLAGSDGLAAAIDEIDPLLLQDRATPVEADPTTAGVYRVTGSFAPSDQGYALVRLVPDSDGTTVRVRLRGHEDAATGAGWSYGFVAIGDGLPRYSTVTESSDAEIDFTLRDREHELYLVVVGAPSVSHDYGAAAAGSTYRYPFEIAVQGAGVVTADPEATVEGAHRHVNGGGWVDDRAAVADTVYVAPGAVVRGAARLSGSVRVEGRAWVADGAVLGDAVVVRDSAVVAPGASLGGDVVVGGDAVVSLTCTAGRYLANDTSRPCDGGIGEPDVNEPVTPFAAADLTLGAGPTPSPVPTAPETEPTATPSAAPTAPGASPTSPARQGGPTADSPGGRETGQPSGPPTGGGVDPPDPVAAGCTATYTAKTWPGGFQGTIVLTAGSEGLQAWTLTWTLPEGQQITEAWAVMLGTRGSSVTGENTSWNGTVAAGQSISLGVNGTAEGDSGSVVPAVTCTRTR</sequence>
<evidence type="ECO:0000256" key="2">
    <source>
        <dbReference type="ARBA" id="ARBA00023001"/>
    </source>
</evidence>
<evidence type="ECO:0000256" key="4">
    <source>
        <dbReference type="ARBA" id="ARBA00023326"/>
    </source>
</evidence>
<dbReference type="GO" id="GO:0030247">
    <property type="term" value="F:polysaccharide binding"/>
    <property type="evidence" value="ECO:0007669"/>
    <property type="project" value="UniProtKB-UniRule"/>
</dbReference>
<feature type="compositionally biased region" description="Low complexity" evidence="5">
    <location>
        <begin position="612"/>
        <end position="636"/>
    </location>
</feature>
<feature type="domain" description="CBM2" evidence="6">
    <location>
        <begin position="666"/>
        <end position="770"/>
    </location>
</feature>
<comment type="caution">
    <text evidence="7">The sequence shown here is derived from an EMBL/GenBank/DDBJ whole genome shotgun (WGS) entry which is preliminary data.</text>
</comment>
<dbReference type="Gene3D" id="2.60.40.290">
    <property type="match status" value="1"/>
</dbReference>
<dbReference type="Proteomes" id="UP000321798">
    <property type="component" value="Unassembled WGS sequence"/>
</dbReference>
<evidence type="ECO:0000256" key="3">
    <source>
        <dbReference type="ARBA" id="ARBA00023295"/>
    </source>
</evidence>
<keyword evidence="2" id="KW-0136">Cellulose degradation</keyword>
<dbReference type="InterPro" id="IPR018366">
    <property type="entry name" value="CBM2_CS"/>
</dbReference>
<dbReference type="PROSITE" id="PS51173">
    <property type="entry name" value="CBM2"/>
    <property type="match status" value="1"/>
</dbReference>
<dbReference type="GO" id="GO:0004553">
    <property type="term" value="F:hydrolase activity, hydrolyzing O-glycosyl compounds"/>
    <property type="evidence" value="ECO:0007669"/>
    <property type="project" value="InterPro"/>
</dbReference>
<name>A0A512PFQ1_9CELL</name>
<dbReference type="InterPro" id="IPR011004">
    <property type="entry name" value="Trimer_LpxA-like_sf"/>
</dbReference>
<dbReference type="Pfam" id="PF00553">
    <property type="entry name" value="CBM_2"/>
    <property type="match status" value="1"/>
</dbReference>
<dbReference type="SUPFAM" id="SSF51161">
    <property type="entry name" value="Trimeric LpxA-like enzymes"/>
    <property type="match status" value="1"/>
</dbReference>
<keyword evidence="4" id="KW-0119">Carbohydrate metabolism</keyword>
<dbReference type="SMART" id="SM00637">
    <property type="entry name" value="CBD_II"/>
    <property type="match status" value="1"/>
</dbReference>
<accession>A0A512PFQ1</accession>
<evidence type="ECO:0000256" key="1">
    <source>
        <dbReference type="ARBA" id="ARBA00022801"/>
    </source>
</evidence>
<dbReference type="SUPFAM" id="SSF49384">
    <property type="entry name" value="Carbohydrate-binding domain"/>
    <property type="match status" value="1"/>
</dbReference>
<organism evidence="7 8">
    <name type="scientific">Cellulomonas soli</name>
    <dbReference type="NCBI Taxonomy" id="931535"/>
    <lineage>
        <taxon>Bacteria</taxon>
        <taxon>Bacillati</taxon>
        <taxon>Actinomycetota</taxon>
        <taxon>Actinomycetes</taxon>
        <taxon>Micrococcales</taxon>
        <taxon>Cellulomonadaceae</taxon>
        <taxon>Cellulomonas</taxon>
    </lineage>
</organism>
<dbReference type="PROSITE" id="PS00561">
    <property type="entry name" value="CBM2_A"/>
    <property type="match status" value="1"/>
</dbReference>
<gene>
    <name evidence="7" type="ORF">CSO01_27400</name>
</gene>
<proteinExistence type="predicted"/>
<dbReference type="EMBL" id="BKAL01000010">
    <property type="protein sequence ID" value="GEP70025.1"/>
    <property type="molecule type" value="Genomic_DNA"/>
</dbReference>
<dbReference type="RefSeq" id="WP_146953817.1">
    <property type="nucleotide sequence ID" value="NZ_BAABBJ010000002.1"/>
</dbReference>
<keyword evidence="8" id="KW-1185">Reference proteome</keyword>
<evidence type="ECO:0000259" key="6">
    <source>
        <dbReference type="PROSITE" id="PS51173"/>
    </source>
</evidence>
<dbReference type="InterPro" id="IPR001919">
    <property type="entry name" value="CBD2"/>
</dbReference>
<dbReference type="GO" id="GO:0030245">
    <property type="term" value="P:cellulose catabolic process"/>
    <property type="evidence" value="ECO:0007669"/>
    <property type="project" value="UniProtKB-KW"/>
</dbReference>
<dbReference type="InterPro" id="IPR045690">
    <property type="entry name" value="DUF6055"/>
</dbReference>
<protein>
    <recommendedName>
        <fullName evidence="6">CBM2 domain-containing protein</fullName>
    </recommendedName>
</protein>
<evidence type="ECO:0000313" key="7">
    <source>
        <dbReference type="EMBL" id="GEP70025.1"/>
    </source>
</evidence>
<evidence type="ECO:0000313" key="8">
    <source>
        <dbReference type="Proteomes" id="UP000321798"/>
    </source>
</evidence>
<dbReference type="InterPro" id="IPR012291">
    <property type="entry name" value="CBM2_carb-bd_dom_sf"/>
</dbReference>
<dbReference type="InterPro" id="IPR008965">
    <property type="entry name" value="CBM2/CBM3_carb-bd_dom_sf"/>
</dbReference>
<keyword evidence="4" id="KW-0624">Polysaccharide degradation</keyword>
<keyword evidence="3" id="KW-0326">Glycosidase</keyword>
<dbReference type="Pfam" id="PF19527">
    <property type="entry name" value="DUF6055"/>
    <property type="match status" value="1"/>
</dbReference>
<evidence type="ECO:0000256" key="5">
    <source>
        <dbReference type="SAM" id="MobiDB-lite"/>
    </source>
</evidence>